<keyword evidence="3 7" id="KW-0812">Transmembrane</keyword>
<keyword evidence="4 7" id="KW-1133">Transmembrane helix</keyword>
<feature type="transmembrane region" description="Helical" evidence="7">
    <location>
        <begin position="436"/>
        <end position="457"/>
    </location>
</feature>
<dbReference type="STRING" id="60175.A0A1V6YKH0"/>
<reference evidence="10" key="1">
    <citation type="journal article" date="2017" name="Nat. Microbiol.">
        <title>Global analysis of biosynthetic gene clusters reveals vast potential of secondary metabolite production in Penicillium species.</title>
        <authorList>
            <person name="Nielsen J.C."/>
            <person name="Grijseels S."/>
            <person name="Prigent S."/>
            <person name="Ji B."/>
            <person name="Dainat J."/>
            <person name="Nielsen K.F."/>
            <person name="Frisvad J.C."/>
            <person name="Workman M."/>
            <person name="Nielsen J."/>
        </authorList>
    </citation>
    <scope>NUCLEOTIDE SEQUENCE [LARGE SCALE GENOMIC DNA]</scope>
    <source>
        <strain evidence="10">IBT 13039</strain>
    </source>
</reference>
<dbReference type="SUPFAM" id="SSF103473">
    <property type="entry name" value="MFS general substrate transporter"/>
    <property type="match status" value="1"/>
</dbReference>
<evidence type="ECO:0000313" key="9">
    <source>
        <dbReference type="EMBL" id="OQE87867.1"/>
    </source>
</evidence>
<dbReference type="InterPro" id="IPR011701">
    <property type="entry name" value="MFS"/>
</dbReference>
<evidence type="ECO:0000256" key="6">
    <source>
        <dbReference type="ARBA" id="ARBA00037968"/>
    </source>
</evidence>
<gene>
    <name evidence="9" type="ORF">PENNAL_c0018G02166</name>
</gene>
<dbReference type="PANTHER" id="PTHR43791:SF40">
    <property type="entry name" value="THIAMINE PATHWAY TRANSPORTER THI73"/>
    <property type="match status" value="1"/>
</dbReference>
<dbReference type="PROSITE" id="PS50850">
    <property type="entry name" value="MFS"/>
    <property type="match status" value="1"/>
</dbReference>
<keyword evidence="5 7" id="KW-0472">Membrane</keyword>
<dbReference type="Pfam" id="PF07690">
    <property type="entry name" value="MFS_1"/>
    <property type="match status" value="1"/>
</dbReference>
<evidence type="ECO:0000256" key="3">
    <source>
        <dbReference type="ARBA" id="ARBA00022692"/>
    </source>
</evidence>
<name>A0A1V6YKH0_PENNA</name>
<dbReference type="PANTHER" id="PTHR43791">
    <property type="entry name" value="PERMEASE-RELATED"/>
    <property type="match status" value="1"/>
</dbReference>
<evidence type="ECO:0000256" key="2">
    <source>
        <dbReference type="ARBA" id="ARBA00022448"/>
    </source>
</evidence>
<feature type="transmembrane region" description="Helical" evidence="7">
    <location>
        <begin position="183"/>
        <end position="202"/>
    </location>
</feature>
<comment type="subcellular location">
    <subcellularLocation>
        <location evidence="1">Membrane</location>
        <topology evidence="1">Multi-pass membrane protein</topology>
    </subcellularLocation>
</comment>
<proteinExistence type="inferred from homology"/>
<feature type="domain" description="Major facilitator superfamily (MFS) profile" evidence="8">
    <location>
        <begin position="56"/>
        <end position="466"/>
    </location>
</feature>
<organism evidence="9 10">
    <name type="scientific">Penicillium nalgiovense</name>
    <dbReference type="NCBI Taxonomy" id="60175"/>
    <lineage>
        <taxon>Eukaryota</taxon>
        <taxon>Fungi</taxon>
        <taxon>Dikarya</taxon>
        <taxon>Ascomycota</taxon>
        <taxon>Pezizomycotina</taxon>
        <taxon>Eurotiomycetes</taxon>
        <taxon>Eurotiomycetidae</taxon>
        <taxon>Eurotiales</taxon>
        <taxon>Aspergillaceae</taxon>
        <taxon>Penicillium</taxon>
    </lineage>
</organism>
<dbReference type="FunFam" id="1.20.1250.20:FF:000064">
    <property type="entry name" value="MFS allantoate transporter"/>
    <property type="match status" value="1"/>
</dbReference>
<feature type="transmembrane region" description="Helical" evidence="7">
    <location>
        <begin position="286"/>
        <end position="313"/>
    </location>
</feature>
<evidence type="ECO:0000256" key="7">
    <source>
        <dbReference type="SAM" id="Phobius"/>
    </source>
</evidence>
<dbReference type="GO" id="GO:0016020">
    <property type="term" value="C:membrane"/>
    <property type="evidence" value="ECO:0007669"/>
    <property type="project" value="UniProtKB-SubCell"/>
</dbReference>
<feature type="transmembrane region" description="Helical" evidence="7">
    <location>
        <begin position="319"/>
        <end position="340"/>
    </location>
</feature>
<dbReference type="InterPro" id="IPR020846">
    <property type="entry name" value="MFS_dom"/>
</dbReference>
<dbReference type="GO" id="GO:0022857">
    <property type="term" value="F:transmembrane transporter activity"/>
    <property type="evidence" value="ECO:0007669"/>
    <property type="project" value="InterPro"/>
</dbReference>
<feature type="transmembrane region" description="Helical" evidence="7">
    <location>
        <begin position="214"/>
        <end position="234"/>
    </location>
</feature>
<comment type="similarity">
    <text evidence="6">Belongs to the major facilitator superfamily. Allantoate permease family.</text>
</comment>
<keyword evidence="10" id="KW-1185">Reference proteome</keyword>
<dbReference type="EMBL" id="MOOB01000018">
    <property type="protein sequence ID" value="OQE87867.1"/>
    <property type="molecule type" value="Genomic_DNA"/>
</dbReference>
<feature type="transmembrane region" description="Helical" evidence="7">
    <location>
        <begin position="124"/>
        <end position="144"/>
    </location>
</feature>
<evidence type="ECO:0000313" key="10">
    <source>
        <dbReference type="Proteomes" id="UP000191691"/>
    </source>
</evidence>
<evidence type="ECO:0000256" key="1">
    <source>
        <dbReference type="ARBA" id="ARBA00004141"/>
    </source>
</evidence>
<feature type="transmembrane region" description="Helical" evidence="7">
    <location>
        <begin position="377"/>
        <end position="395"/>
    </location>
</feature>
<feature type="transmembrane region" description="Helical" evidence="7">
    <location>
        <begin position="150"/>
        <end position="171"/>
    </location>
</feature>
<comment type="caution">
    <text evidence="9">The sequence shown here is derived from an EMBL/GenBank/DDBJ whole genome shotgun (WGS) entry which is preliminary data.</text>
</comment>
<evidence type="ECO:0000256" key="5">
    <source>
        <dbReference type="ARBA" id="ARBA00023136"/>
    </source>
</evidence>
<dbReference type="InterPro" id="IPR036259">
    <property type="entry name" value="MFS_trans_sf"/>
</dbReference>
<protein>
    <recommendedName>
        <fullName evidence="8">Major facilitator superfamily (MFS) profile domain-containing protein</fullName>
    </recommendedName>
</protein>
<feature type="transmembrane region" description="Helical" evidence="7">
    <location>
        <begin position="347"/>
        <end position="365"/>
    </location>
</feature>
<evidence type="ECO:0000256" key="4">
    <source>
        <dbReference type="ARBA" id="ARBA00022989"/>
    </source>
</evidence>
<feature type="transmembrane region" description="Helical" evidence="7">
    <location>
        <begin position="52"/>
        <end position="69"/>
    </location>
</feature>
<dbReference type="OMA" id="RITRNTM"/>
<dbReference type="Proteomes" id="UP000191691">
    <property type="component" value="Unassembled WGS sequence"/>
</dbReference>
<dbReference type="AlphaFoldDB" id="A0A1V6YKH0"/>
<sequence>MDTKETIAPEAVKQVPTAPPGKYEDGDAALMFLAREHEAVDIAESRALRGKIDLRIMPILMGIYFLQYIDKTLLNYAAVMGIKDNLKGNEYNNIGTIFYVGYLVAEPITAYLMQRFPIGKYIGINVTCWGILVACHAACQSYASLMIVRILLGVFEASVAPSLILITGMWWTKPEQSRRTGLWYSQVGVAQIVGSAISYGFQHVNSTALANWQILFLFMGCLTTMAGIATIFLLPDNPMSASFLNDEEKVAAIEHVRVNLTGVENKNFKPYQMGELLFKDKETWPLFFITLLAMIDNGAVSNFSSIIIATFGFSKERTTIIQMPSGAVSIIATIGATYLIGAIGHRAYMIAIITIPSILGAGLLLGLGEQYKVGKLFGVYLLNACPAMVPIIYSWNSANTSGYTKRAMRNALTLMAFCLGNLIGPQLFQVSDAPRYNAAKITLIVTMSAVVLLAFALRQLTVWENARRDREQAGSEDTASAADLAFMDLTDIQNRGFRYVY</sequence>
<evidence type="ECO:0000259" key="8">
    <source>
        <dbReference type="PROSITE" id="PS50850"/>
    </source>
</evidence>
<keyword evidence="2" id="KW-0813">Transport</keyword>
<dbReference type="Gene3D" id="1.20.1250.20">
    <property type="entry name" value="MFS general substrate transporter like domains"/>
    <property type="match status" value="2"/>
</dbReference>
<accession>A0A1V6YKH0</accession>
<feature type="transmembrane region" description="Helical" evidence="7">
    <location>
        <begin position="94"/>
        <end position="112"/>
    </location>
</feature>